<keyword evidence="2" id="KW-0413">Isomerase</keyword>
<feature type="domain" description="Xylose isomerase-like TIM barrel" evidence="1">
    <location>
        <begin position="94"/>
        <end position="325"/>
    </location>
</feature>
<sequence>MMMRNDEGWMSNKNGNNLPHYTSFIKIEYLERRKQSLTIHTTMKHVPNLLFCLGLFLFFTVGESIAQEFFPKKPGVQAYTYRFSFEKDVEATLDTIQKLGFTEMECGLSPYDLSTEEFKKMLDERGISSPSVGVGYDELVSDPEEVARKAKIMGATYVMTAWIPHEGDDFTIENAKKAVEDFNKAGKVLKENGLTFCYHNHGYEFRPYEDGTLFDYIAENTNPEYVSFEMDILWAYLPGADPAALLEKYGDRWKLMHLKDLKKGVESNNTGHTPIENNVVLGTGQLDMPAILKAAKEAGVAHYFIEDESPQVAEQVPESLVYLKSLEDSSN</sequence>
<organism evidence="2">
    <name type="scientific">Roseihalotalea indica</name>
    <dbReference type="NCBI Taxonomy" id="2867963"/>
    <lineage>
        <taxon>Bacteria</taxon>
        <taxon>Pseudomonadati</taxon>
        <taxon>Bacteroidota</taxon>
        <taxon>Cytophagia</taxon>
        <taxon>Cytophagales</taxon>
        <taxon>Catalimonadaceae</taxon>
        <taxon>Roseihalotalea</taxon>
    </lineage>
</organism>
<dbReference type="SUPFAM" id="SSF51658">
    <property type="entry name" value="Xylose isomerase-like"/>
    <property type="match status" value="1"/>
</dbReference>
<dbReference type="PANTHER" id="PTHR12110">
    <property type="entry name" value="HYDROXYPYRUVATE ISOMERASE"/>
    <property type="match status" value="1"/>
</dbReference>
<accession>A0AA49JHF8</accession>
<evidence type="ECO:0000259" key="1">
    <source>
        <dbReference type="Pfam" id="PF01261"/>
    </source>
</evidence>
<dbReference type="InterPro" id="IPR050312">
    <property type="entry name" value="IolE/XylAMocC-like"/>
</dbReference>
<evidence type="ECO:0000313" key="2">
    <source>
        <dbReference type="EMBL" id="WKN38964.1"/>
    </source>
</evidence>
<gene>
    <name evidence="2" type="ORF">K4G66_09645</name>
</gene>
<dbReference type="PANTHER" id="PTHR12110:SF41">
    <property type="entry name" value="INOSOSE DEHYDRATASE"/>
    <property type="match status" value="1"/>
</dbReference>
<dbReference type="InterPro" id="IPR013022">
    <property type="entry name" value="Xyl_isomerase-like_TIM-brl"/>
</dbReference>
<dbReference type="AlphaFoldDB" id="A0AA49JHF8"/>
<proteinExistence type="predicted"/>
<reference evidence="2" key="1">
    <citation type="journal article" date="2023" name="Comput. Struct. Biotechnol. J.">
        <title>Discovery of a novel marine Bacteroidetes with a rich repertoire of carbohydrate-active enzymes.</title>
        <authorList>
            <person name="Chen B."/>
            <person name="Liu G."/>
            <person name="Chen Q."/>
            <person name="Wang H."/>
            <person name="Liu L."/>
            <person name="Tang K."/>
        </authorList>
    </citation>
    <scope>NUCLEOTIDE SEQUENCE</scope>
    <source>
        <strain evidence="2">TK19036</strain>
    </source>
</reference>
<dbReference type="GO" id="GO:0016853">
    <property type="term" value="F:isomerase activity"/>
    <property type="evidence" value="ECO:0007669"/>
    <property type="project" value="UniProtKB-KW"/>
</dbReference>
<dbReference type="Gene3D" id="3.20.20.150">
    <property type="entry name" value="Divalent-metal-dependent TIM barrel enzymes"/>
    <property type="match status" value="1"/>
</dbReference>
<dbReference type="EMBL" id="CP120682">
    <property type="protein sequence ID" value="WKN38964.1"/>
    <property type="molecule type" value="Genomic_DNA"/>
</dbReference>
<name>A0AA49JHF8_9BACT</name>
<reference evidence="2" key="2">
    <citation type="journal article" date="2024" name="Antonie Van Leeuwenhoek">
        <title>Roseihalotalea indica gen. nov., sp. nov., a halophilic Bacteroidetes from mesopelagic Southwest Indian Ocean with higher carbohydrate metabolic potential.</title>
        <authorList>
            <person name="Chen B."/>
            <person name="Zhang M."/>
            <person name="Lin D."/>
            <person name="Ye J."/>
            <person name="Tang K."/>
        </authorList>
    </citation>
    <scope>NUCLEOTIDE SEQUENCE</scope>
    <source>
        <strain evidence="2">TK19036</strain>
    </source>
</reference>
<dbReference type="InterPro" id="IPR036237">
    <property type="entry name" value="Xyl_isomerase-like_sf"/>
</dbReference>
<dbReference type="Pfam" id="PF01261">
    <property type="entry name" value="AP_endonuc_2"/>
    <property type="match status" value="1"/>
</dbReference>
<protein>
    <submittedName>
        <fullName evidence="2">Sugar phosphate isomerase/epimerase</fullName>
    </submittedName>
</protein>